<dbReference type="EMBL" id="BSER01000001">
    <property type="protein sequence ID" value="GLJ94312.1"/>
    <property type="molecule type" value="Genomic_DNA"/>
</dbReference>
<evidence type="ECO:0008006" key="3">
    <source>
        <dbReference type="Google" id="ProtNLM"/>
    </source>
</evidence>
<organism evidence="1 2">
    <name type="scientific">Microbacterium dextranolyticum</name>
    <dbReference type="NCBI Taxonomy" id="36806"/>
    <lineage>
        <taxon>Bacteria</taxon>
        <taxon>Bacillati</taxon>
        <taxon>Actinomycetota</taxon>
        <taxon>Actinomycetes</taxon>
        <taxon>Micrococcales</taxon>
        <taxon>Microbacteriaceae</taxon>
        <taxon>Microbacterium</taxon>
    </lineage>
</organism>
<comment type="caution">
    <text evidence="1">The sequence shown here is derived from an EMBL/GenBank/DDBJ whole genome shotgun (WGS) entry which is preliminary data.</text>
</comment>
<evidence type="ECO:0000313" key="1">
    <source>
        <dbReference type="EMBL" id="GLJ94312.1"/>
    </source>
</evidence>
<dbReference type="AlphaFoldDB" id="A0A9W6HJD5"/>
<dbReference type="InterPro" id="IPR025101">
    <property type="entry name" value="DUF4012"/>
</dbReference>
<protein>
    <recommendedName>
        <fullName evidence="3">Peptide synthetase</fullName>
    </recommendedName>
</protein>
<evidence type="ECO:0000313" key="2">
    <source>
        <dbReference type="Proteomes" id="UP001142291"/>
    </source>
</evidence>
<name>A0A9W6HJD5_9MICO</name>
<keyword evidence="2" id="KW-1185">Reference proteome</keyword>
<proteinExistence type="predicted"/>
<reference evidence="1" key="1">
    <citation type="journal article" date="2014" name="Int. J. Syst. Evol. Microbiol.">
        <title>Complete genome sequence of Corynebacterium casei LMG S-19264T (=DSM 44701T), isolated from a smear-ripened cheese.</title>
        <authorList>
            <consortium name="US DOE Joint Genome Institute (JGI-PGF)"/>
            <person name="Walter F."/>
            <person name="Albersmeier A."/>
            <person name="Kalinowski J."/>
            <person name="Ruckert C."/>
        </authorList>
    </citation>
    <scope>NUCLEOTIDE SEQUENCE</scope>
    <source>
        <strain evidence="1">VKM Ac-1940</strain>
    </source>
</reference>
<dbReference type="Proteomes" id="UP001142291">
    <property type="component" value="Unassembled WGS sequence"/>
</dbReference>
<dbReference type="RefSeq" id="WP_204962829.1">
    <property type="nucleotide sequence ID" value="NZ_BAAAUR010000002.1"/>
</dbReference>
<gene>
    <name evidence="1" type="ORF">GCM10017591_03730</name>
</gene>
<accession>A0A9W6HJD5</accession>
<reference evidence="1" key="2">
    <citation type="submission" date="2023-01" db="EMBL/GenBank/DDBJ databases">
        <authorList>
            <person name="Sun Q."/>
            <person name="Evtushenko L."/>
        </authorList>
    </citation>
    <scope>NUCLEOTIDE SEQUENCE</scope>
    <source>
        <strain evidence="1">VKM Ac-1940</strain>
    </source>
</reference>
<sequence>MSTLPPPARTAGRVLAWVVGALLLLALIAAVWIGVRGADAYGHLRNIEQTAGAGTAALTADPVSAAQTLRGLAADAADAHTLTSDPVWRAAEHLPWLGPQLGAFAAVAASGDQLLGGLAPLASAAEGLSLDAIRPVGGRIDPAVLAPLAGPAQTAAARADAASTGIRDIDRAPLVGEVARAVDAADTLFTRVATATDALARTTQLLPGMLGQNGPRTYLVLVQNNAEWRSLGGIAGAGVVLRADNGALSLVGTLSTRDFPGGFAEPVAPLGDEVTKIFDTKPARYIQNVTQVPDFAVGAPLAREMYARHSGVQVDGVIAVDPVVLSYLLQATGPVTLPTGDTLSSDDAVPMLLNQVYFRYANPADQDAFFAGASGAVFQALAAGHGSAEKLVSALTRAGIEHRLLVWSADPGEEAVLDTSVIAGALPVTDARTARFGVYLNDGTGSKMSYYTTPDVALRWGSCEPAGTLAARELTLDVTLTSTAPADAATALPAYITGDGWFGTAPGVTEVVSNVYLPEGFELVSAVNSAGREVASGTHEGRRVLTSAVNLAPGESAHLTVVVRATTRVAAAEAIVTPTAQAALSPTVEASCGIG</sequence>
<dbReference type="Pfam" id="PF13196">
    <property type="entry name" value="DUF4012"/>
    <property type="match status" value="1"/>
</dbReference>